<accession>A0A162AKP9</accession>
<dbReference type="Proteomes" id="UP000077755">
    <property type="component" value="Chromosome 1"/>
</dbReference>
<evidence type="ECO:0000313" key="2">
    <source>
        <dbReference type="EMBL" id="WOG84000.1"/>
    </source>
</evidence>
<feature type="compositionally biased region" description="Low complexity" evidence="1">
    <location>
        <begin position="29"/>
        <end position="43"/>
    </location>
</feature>
<reference evidence="2" key="1">
    <citation type="journal article" date="2016" name="Nat. Genet.">
        <title>A high-quality carrot genome assembly provides new insights into carotenoid accumulation and asterid genome evolution.</title>
        <authorList>
            <person name="Iorizzo M."/>
            <person name="Ellison S."/>
            <person name="Senalik D."/>
            <person name="Zeng P."/>
            <person name="Satapoomin P."/>
            <person name="Huang J."/>
            <person name="Bowman M."/>
            <person name="Iovene M."/>
            <person name="Sanseverino W."/>
            <person name="Cavagnaro P."/>
            <person name="Yildiz M."/>
            <person name="Macko-Podgorni A."/>
            <person name="Moranska E."/>
            <person name="Grzebelus E."/>
            <person name="Grzebelus D."/>
            <person name="Ashrafi H."/>
            <person name="Zheng Z."/>
            <person name="Cheng S."/>
            <person name="Spooner D."/>
            <person name="Van Deynze A."/>
            <person name="Simon P."/>
        </authorList>
    </citation>
    <scope>NUCLEOTIDE SEQUENCE</scope>
    <source>
        <tissue evidence="2">Leaf</tissue>
    </source>
</reference>
<dbReference type="Pfam" id="PF07839">
    <property type="entry name" value="CaM_binding"/>
    <property type="match status" value="1"/>
</dbReference>
<sequence length="430" mass="46727">MATRAKDTTPGIVKEKRRITHSPSFPRPANTTKKSVNTATTTTIAPNHIKPTKPSNVDPSIKPVSTKASTSTLQKPDLARRKSFGSRPLSQPKSPDPAANAEKSPKTTGTGVRPKPVTQRSRSSSSLKTPASPSARPKVAATVTRNPVPGKSARPATRPATTAVYRKKEPQSNAAAKTLKSPTSKANRDSPQKSESIDEIDATKPDHEVETESCQDIHDQESVCSSVVDAHNENDDTLLNVDLEHDDQLDQINEEAYLLSEASTVVSEIEQSEVELENKVNEVTEKLQQESTNNDEPKIDADNGNDASSPKDGLQESEEVNMSTNETNEKDPVAAPEEEKEAVDDKNEKSGDEKEKAVEQVRPEGIEQVKVDKEDTTKKINNNNTTGGSDKKESPVSNEVIEETASKLRVKRKNKVLALVGAFETVMSKD</sequence>
<feature type="compositionally biased region" description="Polar residues" evidence="1">
    <location>
        <begin position="171"/>
        <end position="185"/>
    </location>
</feature>
<proteinExistence type="predicted"/>
<organism evidence="2 3">
    <name type="scientific">Daucus carota subsp. sativus</name>
    <name type="common">Carrot</name>
    <dbReference type="NCBI Taxonomy" id="79200"/>
    <lineage>
        <taxon>Eukaryota</taxon>
        <taxon>Viridiplantae</taxon>
        <taxon>Streptophyta</taxon>
        <taxon>Embryophyta</taxon>
        <taxon>Tracheophyta</taxon>
        <taxon>Spermatophyta</taxon>
        <taxon>Magnoliopsida</taxon>
        <taxon>eudicotyledons</taxon>
        <taxon>Gunneridae</taxon>
        <taxon>Pentapetalae</taxon>
        <taxon>asterids</taxon>
        <taxon>campanulids</taxon>
        <taxon>Apiales</taxon>
        <taxon>Apiaceae</taxon>
        <taxon>Apioideae</taxon>
        <taxon>Scandiceae</taxon>
        <taxon>Daucinae</taxon>
        <taxon>Daucus</taxon>
        <taxon>Daucus sect. Daucus</taxon>
    </lineage>
</organism>
<dbReference type="PANTHER" id="PTHR33349:SF20">
    <property type="entry name" value="CHROMO DOMAIN CEC-LIKE PROTEIN"/>
    <property type="match status" value="1"/>
</dbReference>
<dbReference type="OrthoDB" id="1939646at2759"/>
<dbReference type="OMA" id="DVIATKM"/>
<dbReference type="KEGG" id="dcr:108195898"/>
<dbReference type="EMBL" id="CP093343">
    <property type="protein sequence ID" value="WOG84000.1"/>
    <property type="molecule type" value="Genomic_DNA"/>
</dbReference>
<feature type="compositionally biased region" description="Low complexity" evidence="1">
    <location>
        <begin position="153"/>
        <end position="163"/>
    </location>
</feature>
<dbReference type="Gramene" id="KZN10366">
    <property type="protein sequence ID" value="KZN10366"/>
    <property type="gene ID" value="DCAR_003022"/>
</dbReference>
<evidence type="ECO:0000256" key="1">
    <source>
        <dbReference type="SAM" id="MobiDB-lite"/>
    </source>
</evidence>
<name>A0A162AKP9_DAUCS</name>
<feature type="compositionally biased region" description="Basic and acidic residues" evidence="1">
    <location>
        <begin position="343"/>
        <end position="378"/>
    </location>
</feature>
<feature type="compositionally biased region" description="Basic and acidic residues" evidence="1">
    <location>
        <begin position="186"/>
        <end position="217"/>
    </location>
</feature>
<reference evidence="2" key="2">
    <citation type="submission" date="2022-03" db="EMBL/GenBank/DDBJ databases">
        <title>Draft title - Genomic analysis of global carrot germplasm unveils the trajectory of domestication and the origin of high carotenoid orange carrot.</title>
        <authorList>
            <person name="Iorizzo M."/>
            <person name="Ellison S."/>
            <person name="Senalik D."/>
            <person name="Macko-Podgorni A."/>
            <person name="Grzebelus D."/>
            <person name="Bostan H."/>
            <person name="Rolling W."/>
            <person name="Curaba J."/>
            <person name="Simon P."/>
        </authorList>
    </citation>
    <scope>NUCLEOTIDE SEQUENCE</scope>
    <source>
        <tissue evidence="2">Leaf</tissue>
    </source>
</reference>
<dbReference type="InterPro" id="IPR012417">
    <property type="entry name" value="CaM-bd_dom_pln"/>
</dbReference>
<dbReference type="GO" id="GO:0005516">
    <property type="term" value="F:calmodulin binding"/>
    <property type="evidence" value="ECO:0007669"/>
    <property type="project" value="InterPro"/>
</dbReference>
<evidence type="ECO:0000313" key="3">
    <source>
        <dbReference type="Proteomes" id="UP000077755"/>
    </source>
</evidence>
<dbReference type="PANTHER" id="PTHR33349">
    <property type="entry name" value="EMB|CAB62594.1"/>
    <property type="match status" value="1"/>
</dbReference>
<feature type="region of interest" description="Disordered" evidence="1">
    <location>
        <begin position="270"/>
        <end position="398"/>
    </location>
</feature>
<feature type="region of interest" description="Disordered" evidence="1">
    <location>
        <begin position="1"/>
        <end position="217"/>
    </location>
</feature>
<keyword evidence="3" id="KW-1185">Reference proteome</keyword>
<gene>
    <name evidence="2" type="ORF">DCAR_0103179</name>
</gene>
<protein>
    <submittedName>
        <fullName evidence="2">Uncharacterized protein</fullName>
    </submittedName>
</protein>
<dbReference type="SMART" id="SM01054">
    <property type="entry name" value="CaM_binding"/>
    <property type="match status" value="1"/>
</dbReference>
<feature type="compositionally biased region" description="Basic and acidic residues" evidence="1">
    <location>
        <begin position="276"/>
        <end position="288"/>
    </location>
</feature>
<dbReference type="AlphaFoldDB" id="A0A162AKP9"/>